<name>A0A5K0XKH0_9MAGN</name>
<dbReference type="Pfam" id="PF08263">
    <property type="entry name" value="LRRNT_2"/>
    <property type="match status" value="1"/>
</dbReference>
<evidence type="ECO:0000256" key="10">
    <source>
        <dbReference type="ARBA" id="ARBA00022679"/>
    </source>
</evidence>
<feature type="signal peptide" evidence="25">
    <location>
        <begin position="1"/>
        <end position="24"/>
    </location>
</feature>
<evidence type="ECO:0000256" key="4">
    <source>
        <dbReference type="ARBA" id="ARBA00009592"/>
    </source>
</evidence>
<comment type="subcellular location">
    <subcellularLocation>
        <location evidence="1">Cell membrane</location>
    </subcellularLocation>
    <subcellularLocation>
        <location evidence="2">Membrane</location>
        <topology evidence="2">Single-pass type I membrane protein</topology>
    </subcellularLocation>
</comment>
<keyword evidence="14 23" id="KW-0547">Nucleotide-binding</keyword>
<keyword evidence="20" id="KW-0325">Glycoprotein</keyword>
<dbReference type="GO" id="GO:0004674">
    <property type="term" value="F:protein serine/threonine kinase activity"/>
    <property type="evidence" value="ECO:0007669"/>
    <property type="project" value="UniProtKB-KW"/>
</dbReference>
<dbReference type="AlphaFoldDB" id="A0A5K0XKH0"/>
<accession>A0A5K0XKH0</accession>
<keyword evidence="8" id="KW-0597">Phosphoprotein</keyword>
<dbReference type="Pfam" id="PF13855">
    <property type="entry name" value="LRR_8"/>
    <property type="match status" value="2"/>
</dbReference>
<dbReference type="InterPro" id="IPR001611">
    <property type="entry name" value="Leu-rich_rpt"/>
</dbReference>
<dbReference type="SMART" id="SM00369">
    <property type="entry name" value="LRR_TYP"/>
    <property type="match status" value="8"/>
</dbReference>
<dbReference type="InterPro" id="IPR011009">
    <property type="entry name" value="Kinase-like_dom_sf"/>
</dbReference>
<dbReference type="FunFam" id="3.80.10.10:FF:000400">
    <property type="entry name" value="Nuclear pore complex protein NUP107"/>
    <property type="match status" value="1"/>
</dbReference>
<dbReference type="InterPro" id="IPR003591">
    <property type="entry name" value="Leu-rich_rpt_typical-subtyp"/>
</dbReference>
<protein>
    <recommendedName>
        <fullName evidence="5">non-specific serine/threonine protein kinase</fullName>
        <ecNumber evidence="5">2.7.11.1</ecNumber>
    </recommendedName>
</protein>
<keyword evidence="9" id="KW-0433">Leucine-rich repeat</keyword>
<evidence type="ECO:0000256" key="5">
    <source>
        <dbReference type="ARBA" id="ARBA00012513"/>
    </source>
</evidence>
<evidence type="ECO:0000256" key="23">
    <source>
        <dbReference type="PROSITE-ProRule" id="PRU10141"/>
    </source>
</evidence>
<keyword evidence="12 25" id="KW-0732">Signal</keyword>
<evidence type="ECO:0000259" key="26">
    <source>
        <dbReference type="PROSITE" id="PS50011"/>
    </source>
</evidence>
<evidence type="ECO:0000256" key="20">
    <source>
        <dbReference type="ARBA" id="ARBA00023180"/>
    </source>
</evidence>
<evidence type="ECO:0000256" key="11">
    <source>
        <dbReference type="ARBA" id="ARBA00022692"/>
    </source>
</evidence>
<keyword evidence="11 24" id="KW-0812">Transmembrane</keyword>
<evidence type="ECO:0000256" key="18">
    <source>
        <dbReference type="ARBA" id="ARBA00023136"/>
    </source>
</evidence>
<dbReference type="Gene3D" id="3.80.10.10">
    <property type="entry name" value="Ribonuclease Inhibitor"/>
    <property type="match status" value="4"/>
</dbReference>
<dbReference type="CDD" id="cd14066">
    <property type="entry name" value="STKc_IRAK"/>
    <property type="match status" value="1"/>
</dbReference>
<dbReference type="EC" id="2.7.11.1" evidence="5"/>
<evidence type="ECO:0000256" key="7">
    <source>
        <dbReference type="ARBA" id="ARBA00022527"/>
    </source>
</evidence>
<keyword evidence="17 24" id="KW-1133">Transmembrane helix</keyword>
<dbReference type="PANTHER" id="PTHR48056">
    <property type="entry name" value="LRR RECEPTOR-LIKE SERINE/THREONINE-PROTEIN KINASE-RELATED"/>
    <property type="match status" value="1"/>
</dbReference>
<dbReference type="InterPro" id="IPR000719">
    <property type="entry name" value="Prot_kinase_dom"/>
</dbReference>
<keyword evidence="6" id="KW-1003">Cell membrane</keyword>
<dbReference type="InterPro" id="IPR017441">
    <property type="entry name" value="Protein_kinase_ATP_BS"/>
</dbReference>
<evidence type="ECO:0000256" key="14">
    <source>
        <dbReference type="ARBA" id="ARBA00022741"/>
    </source>
</evidence>
<dbReference type="Gene3D" id="3.30.200.20">
    <property type="entry name" value="Phosphorylase Kinase, domain 1"/>
    <property type="match status" value="1"/>
</dbReference>
<dbReference type="InterPro" id="IPR013210">
    <property type="entry name" value="LRR_N_plant-typ"/>
</dbReference>
<evidence type="ECO:0000256" key="17">
    <source>
        <dbReference type="ARBA" id="ARBA00022989"/>
    </source>
</evidence>
<feature type="chain" id="PRO_5023845750" description="non-specific serine/threonine protein kinase" evidence="25">
    <location>
        <begin position="25"/>
        <end position="1042"/>
    </location>
</feature>
<evidence type="ECO:0000256" key="8">
    <source>
        <dbReference type="ARBA" id="ARBA00022553"/>
    </source>
</evidence>
<evidence type="ECO:0000256" key="6">
    <source>
        <dbReference type="ARBA" id="ARBA00022475"/>
    </source>
</evidence>
<dbReference type="GO" id="GO:0001653">
    <property type="term" value="F:peptide receptor activity"/>
    <property type="evidence" value="ECO:0007669"/>
    <property type="project" value="UniProtKB-ARBA"/>
</dbReference>
<dbReference type="SMART" id="SM00220">
    <property type="entry name" value="S_TKc"/>
    <property type="match status" value="1"/>
</dbReference>
<evidence type="ECO:0000256" key="19">
    <source>
        <dbReference type="ARBA" id="ARBA00023170"/>
    </source>
</evidence>
<evidence type="ECO:0000256" key="21">
    <source>
        <dbReference type="ARBA" id="ARBA00047899"/>
    </source>
</evidence>
<dbReference type="PROSITE" id="PS00107">
    <property type="entry name" value="PROTEIN_KINASE_ATP"/>
    <property type="match status" value="1"/>
</dbReference>
<dbReference type="Gramene" id="NC11G0121370.1">
    <property type="protein sequence ID" value="NC11G0121370.1:cds"/>
    <property type="gene ID" value="NC11G0121370"/>
</dbReference>
<dbReference type="SUPFAM" id="SSF56112">
    <property type="entry name" value="Protein kinase-like (PK-like)"/>
    <property type="match status" value="1"/>
</dbReference>
<dbReference type="InterPro" id="IPR032675">
    <property type="entry name" value="LRR_dom_sf"/>
</dbReference>
<evidence type="ECO:0000256" key="16">
    <source>
        <dbReference type="ARBA" id="ARBA00022840"/>
    </source>
</evidence>
<dbReference type="GO" id="GO:0031347">
    <property type="term" value="P:regulation of defense response"/>
    <property type="evidence" value="ECO:0007669"/>
    <property type="project" value="UniProtKB-ARBA"/>
</dbReference>
<evidence type="ECO:0000256" key="1">
    <source>
        <dbReference type="ARBA" id="ARBA00004236"/>
    </source>
</evidence>
<keyword evidence="10" id="KW-0808">Transferase</keyword>
<evidence type="ECO:0000256" key="25">
    <source>
        <dbReference type="SAM" id="SignalP"/>
    </source>
</evidence>
<sequence length="1042" mass="114743">MWTGVWRWVVVLLLCSLRTVMVSGGNCNENDSKALLEFAGNMTNSRILSNWIAGSDCCSWEGVYCAVEATANSSRVERLVLRGRGLSGTISSSLGRLNRLTHLDLSVNLLGGEVPPEISNLAELEFLDLSYNELKGSFFGSAVGGLESVRWINISSNLFNGSLIDSTPLYPKLISFNISNNSFSGPIETNICSRSAALRDLDFSNNRFEGKVPEGLVNCTSLIRLLLSSNFLYGELPGDLFSLSTLEELSIHSNDFSGGLSDGIGNFARLRSLEIFSNQFTGLLPDVFGNLTKLEQLIAHSNLFSGRLPLSLGLCSSMRTLDLRNNSLTGIIDVDFTGMSQLRSLDLATNKFDGRLPTSLSNCKELKTLSIAKNSFYGEVPEEFGMLQSLSILSLSNNSFTNISKTLRVLQNCSNLTTLILAKNFKEEMFPDDIEGFERLVVLAVGNCGLRGRVPAWLLKCRKLQVLDLSWNDFNGDIPSWIGEFEHLFYLDLSNNSLTGEIPISLIQLRSLAGTSSSFNSSTYMNIPLYVKRNQSAHGMQYNQVSGLPPSIYLSNNRLNGTIWPQFGQLRGLHVLDLSRNNITGTIPESLSDMCNIEVLDLSFNDLHGSIPVSLNKLTFLSKFSVANNHLCGPIPTGGQLFSFSKSSFEGNPCLCDGPLAHCNETSFGEATSSLNNGAGRKSILGITISIGVGIALLLAVVLFNMSRNEVVSQIDEEEDAVGPPHITSDYLGEKLVRLFQNPEGKELTVCDLVKATNNFDQANIIGCGGFGLVYKANLPDGTKAAIKRLSGDCGQMEREFRAEVEALSKAQHKNLVSLRGYCRYGNDRLLIYCYMENGSLDYWLHERLDGGSQLDWVTRLRIAQGAAEGLAYLHKACVPNVVHRDVKSSNILLNEEFVAHLADFGLSRLLKPYDTHVTTDLVGTLGYIPPEYSQTMTATFKGDVYSFGVVILELLTGKRPVDVCKSKGCLDLVSWVRQMKMETKDADVFEPLIWKKEHENELLIVLDIAFKCISIDPKQRPSIEQVVSWLNAVGKKDEPIK</sequence>
<dbReference type="Pfam" id="PF00560">
    <property type="entry name" value="LRR_1"/>
    <property type="match status" value="5"/>
</dbReference>
<proteinExistence type="inferred from homology"/>
<organism evidence="27">
    <name type="scientific">Nymphaea colorata</name>
    <name type="common">pocket water lily</name>
    <dbReference type="NCBI Taxonomy" id="210225"/>
    <lineage>
        <taxon>Eukaryota</taxon>
        <taxon>Viridiplantae</taxon>
        <taxon>Streptophyta</taxon>
        <taxon>Embryophyta</taxon>
        <taxon>Tracheophyta</taxon>
        <taxon>Spermatophyta</taxon>
        <taxon>Magnoliopsida</taxon>
        <taxon>Nymphaeales</taxon>
        <taxon>Nymphaeaceae</taxon>
        <taxon>Nymphaea</taxon>
    </lineage>
</organism>
<dbReference type="FunFam" id="3.80.10.10:FF:000041">
    <property type="entry name" value="LRR receptor-like serine/threonine-protein kinase ERECTA"/>
    <property type="match status" value="1"/>
</dbReference>
<gene>
    <name evidence="27" type="ORF">NYM_LOCUS6631</name>
</gene>
<dbReference type="GO" id="GO:0005524">
    <property type="term" value="F:ATP binding"/>
    <property type="evidence" value="ECO:0007669"/>
    <property type="project" value="UniProtKB-UniRule"/>
</dbReference>
<comment type="catalytic activity">
    <reaction evidence="21">
        <text>L-threonyl-[protein] + ATP = O-phospho-L-threonyl-[protein] + ADP + H(+)</text>
        <dbReference type="Rhea" id="RHEA:46608"/>
        <dbReference type="Rhea" id="RHEA-COMP:11060"/>
        <dbReference type="Rhea" id="RHEA-COMP:11605"/>
        <dbReference type="ChEBI" id="CHEBI:15378"/>
        <dbReference type="ChEBI" id="CHEBI:30013"/>
        <dbReference type="ChEBI" id="CHEBI:30616"/>
        <dbReference type="ChEBI" id="CHEBI:61977"/>
        <dbReference type="ChEBI" id="CHEBI:456216"/>
        <dbReference type="EC" id="2.7.11.1"/>
    </reaction>
</comment>
<comment type="similarity">
    <text evidence="4">Belongs to the RLP family.</text>
</comment>
<keyword evidence="16 23" id="KW-0067">ATP-binding</keyword>
<dbReference type="Gene3D" id="1.10.510.10">
    <property type="entry name" value="Transferase(Phosphotransferase) domain 1"/>
    <property type="match status" value="1"/>
</dbReference>
<evidence type="ECO:0000256" key="9">
    <source>
        <dbReference type="ARBA" id="ARBA00022614"/>
    </source>
</evidence>
<evidence type="ECO:0000256" key="13">
    <source>
        <dbReference type="ARBA" id="ARBA00022737"/>
    </source>
</evidence>
<dbReference type="FunFam" id="3.30.200.20:FF:000125">
    <property type="entry name" value="Protein STRUBBELIG-RECEPTOR FAMILY 8"/>
    <property type="match status" value="1"/>
</dbReference>
<feature type="transmembrane region" description="Helical" evidence="24">
    <location>
        <begin position="684"/>
        <end position="704"/>
    </location>
</feature>
<evidence type="ECO:0000256" key="24">
    <source>
        <dbReference type="SAM" id="Phobius"/>
    </source>
</evidence>
<keyword evidence="19" id="KW-0675">Receptor</keyword>
<dbReference type="InterPro" id="IPR001245">
    <property type="entry name" value="Ser-Thr/Tyr_kinase_cat_dom"/>
</dbReference>
<keyword evidence="15" id="KW-0418">Kinase</keyword>
<evidence type="ECO:0000256" key="22">
    <source>
        <dbReference type="ARBA" id="ARBA00048679"/>
    </source>
</evidence>
<dbReference type="InterPro" id="IPR050647">
    <property type="entry name" value="Plant_LRR-RLKs"/>
</dbReference>
<comment type="catalytic activity">
    <reaction evidence="22">
        <text>L-seryl-[protein] + ATP = O-phospho-L-seryl-[protein] + ADP + H(+)</text>
        <dbReference type="Rhea" id="RHEA:17989"/>
        <dbReference type="Rhea" id="RHEA-COMP:9863"/>
        <dbReference type="Rhea" id="RHEA-COMP:11604"/>
        <dbReference type="ChEBI" id="CHEBI:15378"/>
        <dbReference type="ChEBI" id="CHEBI:29999"/>
        <dbReference type="ChEBI" id="CHEBI:30616"/>
        <dbReference type="ChEBI" id="CHEBI:83421"/>
        <dbReference type="ChEBI" id="CHEBI:456216"/>
        <dbReference type="EC" id="2.7.11.1"/>
    </reaction>
</comment>
<keyword evidence="13" id="KW-0677">Repeat</keyword>
<dbReference type="PROSITE" id="PS50011">
    <property type="entry name" value="PROTEIN_KINASE_DOM"/>
    <property type="match status" value="1"/>
</dbReference>
<keyword evidence="18 24" id="KW-0472">Membrane</keyword>
<evidence type="ECO:0000256" key="12">
    <source>
        <dbReference type="ARBA" id="ARBA00022729"/>
    </source>
</evidence>
<evidence type="ECO:0000256" key="2">
    <source>
        <dbReference type="ARBA" id="ARBA00004479"/>
    </source>
</evidence>
<evidence type="ECO:0000256" key="3">
    <source>
        <dbReference type="ARBA" id="ARBA00008684"/>
    </source>
</evidence>
<keyword evidence="7" id="KW-0723">Serine/threonine-protein kinase</keyword>
<evidence type="ECO:0000256" key="15">
    <source>
        <dbReference type="ARBA" id="ARBA00022777"/>
    </source>
</evidence>
<feature type="binding site" evidence="23">
    <location>
        <position position="788"/>
    </location>
    <ligand>
        <name>ATP</name>
        <dbReference type="ChEBI" id="CHEBI:30616"/>
    </ligand>
</feature>
<dbReference type="GO" id="GO:0005886">
    <property type="term" value="C:plasma membrane"/>
    <property type="evidence" value="ECO:0007669"/>
    <property type="project" value="UniProtKB-SubCell"/>
</dbReference>
<comment type="similarity">
    <text evidence="3">Belongs to the protein kinase superfamily. Ser/Thr protein kinase family.</text>
</comment>
<dbReference type="Pfam" id="PF07714">
    <property type="entry name" value="PK_Tyr_Ser-Thr"/>
    <property type="match status" value="1"/>
</dbReference>
<dbReference type="EMBL" id="LR721776">
    <property type="protein sequence ID" value="VVV65889.1"/>
    <property type="molecule type" value="Genomic_DNA"/>
</dbReference>
<dbReference type="GO" id="GO:0033612">
    <property type="term" value="F:receptor serine/threonine kinase binding"/>
    <property type="evidence" value="ECO:0007669"/>
    <property type="project" value="TreeGrafter"/>
</dbReference>
<evidence type="ECO:0000313" key="27">
    <source>
        <dbReference type="EMBL" id="VVV65889.1"/>
    </source>
</evidence>
<dbReference type="SUPFAM" id="SSF52058">
    <property type="entry name" value="L domain-like"/>
    <property type="match status" value="2"/>
</dbReference>
<feature type="domain" description="Protein kinase" evidence="26">
    <location>
        <begin position="760"/>
        <end position="1031"/>
    </location>
</feature>
<dbReference type="FunFam" id="1.10.510.10:FF:000309">
    <property type="entry name" value="Leucine-rich repeat receptor-like protein kinase"/>
    <property type="match status" value="1"/>
</dbReference>
<dbReference type="FunFam" id="3.80.10.10:FF:000213">
    <property type="entry name" value="Tyrosine-sulfated glycopeptide receptor 1"/>
    <property type="match status" value="1"/>
</dbReference>
<reference evidence="27" key="1">
    <citation type="submission" date="2019-09" db="EMBL/GenBank/DDBJ databases">
        <authorList>
            <person name="Zhang L."/>
        </authorList>
    </citation>
    <scope>NUCLEOTIDE SEQUENCE</scope>
</reference>
<dbReference type="PROSITE" id="PS00108">
    <property type="entry name" value="PROTEIN_KINASE_ST"/>
    <property type="match status" value="1"/>
</dbReference>
<dbReference type="PANTHER" id="PTHR48056:SF18">
    <property type="entry name" value="NON-SPECIFIC SERINE_THREONINE PROTEIN KINASE"/>
    <property type="match status" value="1"/>
</dbReference>
<dbReference type="InterPro" id="IPR008271">
    <property type="entry name" value="Ser/Thr_kinase_AS"/>
</dbReference>